<dbReference type="InterPro" id="IPR003611">
    <property type="entry name" value="NUMOD3"/>
</dbReference>
<dbReference type="GO" id="GO:0004519">
    <property type="term" value="F:endonuclease activity"/>
    <property type="evidence" value="ECO:0007669"/>
    <property type="project" value="UniProtKB-KW"/>
</dbReference>
<keyword evidence="2" id="KW-0540">Nuclease</keyword>
<keyword evidence="2" id="KW-0378">Hydrolase</keyword>
<proteinExistence type="predicted"/>
<evidence type="ECO:0000259" key="1">
    <source>
        <dbReference type="SMART" id="SM00496"/>
    </source>
</evidence>
<keyword evidence="2" id="KW-0255">Endonuclease</keyword>
<reference evidence="2" key="1">
    <citation type="submission" date="2022-10" db="EMBL/GenBank/DDBJ databases">
        <authorList>
            <person name="Meaden S."/>
        </authorList>
    </citation>
    <scope>NUCLEOTIDE SEQUENCE</scope>
</reference>
<feature type="domain" description="Nuclease associated modular" evidence="1">
    <location>
        <begin position="122"/>
        <end position="138"/>
    </location>
</feature>
<dbReference type="GO" id="GO:0003677">
    <property type="term" value="F:DNA binding"/>
    <property type="evidence" value="ECO:0007669"/>
    <property type="project" value="InterPro"/>
</dbReference>
<organism evidence="2">
    <name type="scientific">Ochrobactrum phage ORM_20</name>
    <dbReference type="NCBI Taxonomy" id="2985243"/>
    <lineage>
        <taxon>Viruses</taxon>
    </lineage>
</organism>
<accession>A0A9N6WSJ4</accession>
<feature type="domain" description="Nuclease associated modular" evidence="1">
    <location>
        <begin position="174"/>
        <end position="190"/>
    </location>
</feature>
<feature type="domain" description="Nuclease associated modular" evidence="1">
    <location>
        <begin position="146"/>
        <end position="162"/>
    </location>
</feature>
<sequence length="235" mass="28114">MERYCTYLTIYKGEKMPSFYIGYAKVSAIEKGYRGSVSSKSYKNLWDKEIKENPHLFRVKILEIFNTWKEAHYKEIELLEHFDVRNSSLFINKGIFKYHLKVGKGVHHPFYGKMSGKDNKFYGRTHSKETRERWSLKRKGKNNPFFGKEHSEETKSRWSEIRRGKNLGKDNPNFGKKGTEEKAAKLKEMHERRRLEKLGLIEVDEATRIKREKMRERYLRNRKLKGKTSCKHLDQ</sequence>
<evidence type="ECO:0000313" key="2">
    <source>
        <dbReference type="EMBL" id="CAI3971128.1"/>
    </source>
</evidence>
<protein>
    <submittedName>
        <fullName evidence="2">Homing endonuclease</fullName>
    </submittedName>
</protein>
<dbReference type="Pfam" id="PF07460">
    <property type="entry name" value="NUMOD3"/>
    <property type="match status" value="1"/>
</dbReference>
<name>A0A9N6WSJ4_9VIRU</name>
<gene>
    <name evidence="2" type="ORF">ORM20_00079</name>
</gene>
<dbReference type="SMART" id="SM00496">
    <property type="entry name" value="IENR2"/>
    <property type="match status" value="3"/>
</dbReference>
<dbReference type="EMBL" id="OX359470">
    <property type="protein sequence ID" value="CAI3971128.1"/>
    <property type="molecule type" value="Genomic_DNA"/>
</dbReference>
<dbReference type="SUPFAM" id="SSF64496">
    <property type="entry name" value="DNA-binding domain of intron-encoded endonucleases"/>
    <property type="match status" value="2"/>
</dbReference>